<organism evidence="2 3">
    <name type="scientific">Perkinsus chesapeaki</name>
    <name type="common">Clam parasite</name>
    <name type="synonym">Perkinsus andrewsi</name>
    <dbReference type="NCBI Taxonomy" id="330153"/>
    <lineage>
        <taxon>Eukaryota</taxon>
        <taxon>Sar</taxon>
        <taxon>Alveolata</taxon>
        <taxon>Perkinsozoa</taxon>
        <taxon>Perkinsea</taxon>
        <taxon>Perkinsida</taxon>
        <taxon>Perkinsidae</taxon>
        <taxon>Perkinsus</taxon>
    </lineage>
</organism>
<dbReference type="AlphaFoldDB" id="A0A7J6KK76"/>
<feature type="compositionally biased region" description="Gly residues" evidence="1">
    <location>
        <begin position="268"/>
        <end position="278"/>
    </location>
</feature>
<keyword evidence="3" id="KW-1185">Reference proteome</keyword>
<reference evidence="2 3" key="1">
    <citation type="submission" date="2020-04" db="EMBL/GenBank/DDBJ databases">
        <title>Perkinsus chesapeaki whole genome sequence.</title>
        <authorList>
            <person name="Bogema D.R."/>
        </authorList>
    </citation>
    <scope>NUCLEOTIDE SEQUENCE [LARGE SCALE GENOMIC DNA]</scope>
    <source>
        <strain evidence="2">ATCC PRA-425</strain>
    </source>
</reference>
<evidence type="ECO:0000313" key="2">
    <source>
        <dbReference type="EMBL" id="KAF4647675.1"/>
    </source>
</evidence>
<gene>
    <name evidence="2" type="ORF">FOL47_004308</name>
</gene>
<dbReference type="EMBL" id="JAAPAO010002452">
    <property type="protein sequence ID" value="KAF4647675.1"/>
    <property type="molecule type" value="Genomic_DNA"/>
</dbReference>
<evidence type="ECO:0000313" key="3">
    <source>
        <dbReference type="Proteomes" id="UP000591131"/>
    </source>
</evidence>
<feature type="non-terminal residue" evidence="2">
    <location>
        <position position="1"/>
    </location>
</feature>
<dbReference type="Proteomes" id="UP000591131">
    <property type="component" value="Unassembled WGS sequence"/>
</dbReference>
<proteinExistence type="predicted"/>
<protein>
    <submittedName>
        <fullName evidence="2">Uncharacterized protein</fullName>
    </submittedName>
</protein>
<evidence type="ECO:0000256" key="1">
    <source>
        <dbReference type="SAM" id="MobiDB-lite"/>
    </source>
</evidence>
<sequence>VGDDLKQKLRVNEACSALLGAVWRASQGGETLSGPQLMSLATERVGMPLTQRLTLEDSHLKAMSCDIASFRELKLPAGGNMVTPEWRETVEGKWTMTKSISGGRQPASITELLVCLWPWLIAVAILSECKEGMMSVADYVCHLCQLAKDKPDYAVIAFDRAIRRDLSTSARRLSELNGITYNAAVLRVLREVPNPDAMAQLMATRLGKGFQDSSGKRSYDEVQGWCSFFYEDCQALKVKGCDYKPHQHLNKYPSKGKAKGKGKAGAWSGKGYGKGGAR</sequence>
<name>A0A7J6KK76_PERCH</name>
<feature type="compositionally biased region" description="Basic residues" evidence="1">
    <location>
        <begin position="251"/>
        <end position="262"/>
    </location>
</feature>
<accession>A0A7J6KK76</accession>
<feature type="region of interest" description="Disordered" evidence="1">
    <location>
        <begin position="251"/>
        <end position="278"/>
    </location>
</feature>
<comment type="caution">
    <text evidence="2">The sequence shown here is derived from an EMBL/GenBank/DDBJ whole genome shotgun (WGS) entry which is preliminary data.</text>
</comment>
<feature type="non-terminal residue" evidence="2">
    <location>
        <position position="278"/>
    </location>
</feature>